<evidence type="ECO:0000313" key="4">
    <source>
        <dbReference type="Proteomes" id="UP000694251"/>
    </source>
</evidence>
<dbReference type="AlphaFoldDB" id="A0A8T2DGU3"/>
<feature type="region of interest" description="Disordered" evidence="1">
    <location>
        <begin position="1"/>
        <end position="29"/>
    </location>
</feature>
<feature type="compositionally biased region" description="Low complexity" evidence="1">
    <location>
        <begin position="1"/>
        <end position="18"/>
    </location>
</feature>
<evidence type="ECO:0000256" key="1">
    <source>
        <dbReference type="SAM" id="MobiDB-lite"/>
    </source>
</evidence>
<keyword evidence="4" id="KW-1185">Reference proteome</keyword>
<evidence type="ECO:0000313" key="3">
    <source>
        <dbReference type="EMBL" id="KAG7610727.1"/>
    </source>
</evidence>
<reference evidence="3 4" key="1">
    <citation type="submission" date="2020-12" db="EMBL/GenBank/DDBJ databases">
        <title>Concerted genomic and epigenomic changes stabilize Arabidopsis allopolyploids.</title>
        <authorList>
            <person name="Chen Z."/>
        </authorList>
    </citation>
    <scope>NUCLEOTIDE SEQUENCE [LARGE SCALE GENOMIC DNA]</scope>
    <source>
        <strain evidence="3">As9502</strain>
        <tissue evidence="3">Leaf</tissue>
    </source>
</reference>
<accession>A0A8T2DGU3</accession>
<dbReference type="PANTHER" id="PTHR45023">
    <property type="match status" value="1"/>
</dbReference>
<dbReference type="InterPro" id="IPR044822">
    <property type="entry name" value="Myb_DNA-bind_4"/>
</dbReference>
<sequence>MDLLQSQQESYNNENNTQLSDEDHEDVNTPKVAIPKKKWSAKEDVILISAWLNTSKDPVVGNEQKAPAFWKRIATYVAASPDLVGFPKRESAQCKQRWAKMNELVMKFVGCYATATNQKASGQTENDVMLFANELFENDMKKKFSLDHAWRLVRHEQKWIISNTPKEKRMSKKEGRLVLKLKVHSLLILKIMM</sequence>
<dbReference type="Proteomes" id="UP000694251">
    <property type="component" value="Chromosome 5"/>
</dbReference>
<name>A0A8T2DGU3_ARASU</name>
<evidence type="ECO:0000259" key="2">
    <source>
        <dbReference type="PROSITE" id="PS50090"/>
    </source>
</evidence>
<feature type="domain" description="Myb-like" evidence="2">
    <location>
        <begin position="31"/>
        <end position="102"/>
    </location>
</feature>
<gene>
    <name evidence="3" type="ORF">ISN44_As05g027340</name>
</gene>
<dbReference type="InterPro" id="IPR001005">
    <property type="entry name" value="SANT/Myb"/>
</dbReference>
<proteinExistence type="predicted"/>
<dbReference type="EMBL" id="JAEFBJ010000005">
    <property type="protein sequence ID" value="KAG7610727.1"/>
    <property type="molecule type" value="Genomic_DNA"/>
</dbReference>
<dbReference type="PROSITE" id="PS50090">
    <property type="entry name" value="MYB_LIKE"/>
    <property type="match status" value="1"/>
</dbReference>
<dbReference type="Pfam" id="PF13837">
    <property type="entry name" value="Myb_DNA-bind_4"/>
    <property type="match status" value="1"/>
</dbReference>
<dbReference type="PANTHER" id="PTHR45023:SF4">
    <property type="entry name" value="GLYCINE-RICH PROTEIN-RELATED"/>
    <property type="match status" value="1"/>
</dbReference>
<protein>
    <submittedName>
        <fullName evidence="3">Myb-like domain</fullName>
    </submittedName>
</protein>
<organism evidence="3 4">
    <name type="scientific">Arabidopsis suecica</name>
    <name type="common">Swedish thale-cress</name>
    <name type="synonym">Cardaminopsis suecica</name>
    <dbReference type="NCBI Taxonomy" id="45249"/>
    <lineage>
        <taxon>Eukaryota</taxon>
        <taxon>Viridiplantae</taxon>
        <taxon>Streptophyta</taxon>
        <taxon>Embryophyta</taxon>
        <taxon>Tracheophyta</taxon>
        <taxon>Spermatophyta</taxon>
        <taxon>Magnoliopsida</taxon>
        <taxon>eudicotyledons</taxon>
        <taxon>Gunneridae</taxon>
        <taxon>Pentapetalae</taxon>
        <taxon>rosids</taxon>
        <taxon>malvids</taxon>
        <taxon>Brassicales</taxon>
        <taxon>Brassicaceae</taxon>
        <taxon>Camelineae</taxon>
        <taxon>Arabidopsis</taxon>
    </lineage>
</organism>
<comment type="caution">
    <text evidence="3">The sequence shown here is derived from an EMBL/GenBank/DDBJ whole genome shotgun (WGS) entry which is preliminary data.</text>
</comment>
<dbReference type="OrthoDB" id="1109465at2759"/>